<dbReference type="InterPro" id="IPR045584">
    <property type="entry name" value="Pilin-like"/>
</dbReference>
<keyword evidence="4 6" id="KW-1133">Transmembrane helix</keyword>
<evidence type="ECO:0000313" key="8">
    <source>
        <dbReference type="Proteomes" id="UP000003781"/>
    </source>
</evidence>
<dbReference type="PROSITE" id="PS00409">
    <property type="entry name" value="PROKAR_NTER_METHYL"/>
    <property type="match status" value="1"/>
</dbReference>
<accession>A3IN63</accession>
<name>A3IN63_9CHRO</name>
<feature type="transmembrane region" description="Helical" evidence="6">
    <location>
        <begin position="51"/>
        <end position="72"/>
    </location>
</feature>
<evidence type="ECO:0000256" key="6">
    <source>
        <dbReference type="SAM" id="Phobius"/>
    </source>
</evidence>
<evidence type="ECO:0000256" key="1">
    <source>
        <dbReference type="ARBA" id="ARBA00004167"/>
    </source>
</evidence>
<dbReference type="InterPro" id="IPR012902">
    <property type="entry name" value="N_methyl_site"/>
</dbReference>
<dbReference type="GO" id="GO:0016020">
    <property type="term" value="C:membrane"/>
    <property type="evidence" value="ECO:0007669"/>
    <property type="project" value="UniProtKB-SubCell"/>
</dbReference>
<dbReference type="PANTHER" id="PTHR30093">
    <property type="entry name" value="GENERAL SECRETION PATHWAY PROTEIN G"/>
    <property type="match status" value="1"/>
</dbReference>
<dbReference type="InterPro" id="IPR031975">
    <property type="entry name" value="Pilin_GH"/>
</dbReference>
<dbReference type="Proteomes" id="UP000003781">
    <property type="component" value="Unassembled WGS sequence"/>
</dbReference>
<comment type="subcellular location">
    <subcellularLocation>
        <location evidence="1">Membrane</location>
        <topology evidence="1">Single-pass membrane protein</topology>
    </subcellularLocation>
</comment>
<protein>
    <submittedName>
        <fullName evidence="7">General secretion pathway protein G</fullName>
    </submittedName>
</protein>
<keyword evidence="3 6" id="KW-0812">Transmembrane</keyword>
<reference evidence="7 8" key="1">
    <citation type="submission" date="2007-03" db="EMBL/GenBank/DDBJ databases">
        <authorList>
            <person name="Stal L."/>
            <person name="Ferriera S."/>
            <person name="Johnson J."/>
            <person name="Kravitz S."/>
            <person name="Beeson K."/>
            <person name="Sutton G."/>
            <person name="Rogers Y.-H."/>
            <person name="Friedman R."/>
            <person name="Frazier M."/>
            <person name="Venter J.C."/>
        </authorList>
    </citation>
    <scope>NUCLEOTIDE SEQUENCE [LARGE SCALE GENOMIC DNA]</scope>
    <source>
        <strain evidence="7 8">CCY0110</strain>
    </source>
</reference>
<evidence type="ECO:0000256" key="5">
    <source>
        <dbReference type="ARBA" id="ARBA00023136"/>
    </source>
</evidence>
<dbReference type="SUPFAM" id="SSF54523">
    <property type="entry name" value="Pili subunits"/>
    <property type="match status" value="1"/>
</dbReference>
<dbReference type="EMBL" id="AAXW01000009">
    <property type="protein sequence ID" value="EAZ92040.1"/>
    <property type="molecule type" value="Genomic_DNA"/>
</dbReference>
<dbReference type="eggNOG" id="COG2165">
    <property type="taxonomic scope" value="Bacteria"/>
</dbReference>
<dbReference type="AlphaFoldDB" id="A3IN63"/>
<dbReference type="NCBIfam" id="TIGR02532">
    <property type="entry name" value="IV_pilin_GFxxxE"/>
    <property type="match status" value="1"/>
</dbReference>
<keyword evidence="5 6" id="KW-0472">Membrane</keyword>
<dbReference type="Gene3D" id="3.30.700.10">
    <property type="entry name" value="Glycoprotein, Type 4 Pilin"/>
    <property type="match status" value="1"/>
</dbReference>
<proteinExistence type="predicted"/>
<sequence length="223" mass="24109">MIFSCPGPMIAHTDLSSPQYSPRQPLSKGLWNNIFRHYRVISTQNKNHQGFTLIELLVVIIILGVLSAIALPQTLQIIGRGREAEARSLMGVMNRAQQAFVAEKGTFAQSAVELEVPTGNEKYYLVFVDSGNDLTVGGLQGAKGKNNHTNVTRDYAAAVGYDPIDRTFSTVICRSIDQTNNYTITGLTSSDPTLGTGTVAAVTGGTRAQCVHPLGVETVEELR</sequence>
<evidence type="ECO:0000256" key="4">
    <source>
        <dbReference type="ARBA" id="ARBA00022989"/>
    </source>
</evidence>
<keyword evidence="2" id="KW-0488">Methylation</keyword>
<organism evidence="7 8">
    <name type="scientific">Crocosphaera chwakensis CCY0110</name>
    <dbReference type="NCBI Taxonomy" id="391612"/>
    <lineage>
        <taxon>Bacteria</taxon>
        <taxon>Bacillati</taxon>
        <taxon>Cyanobacteriota</taxon>
        <taxon>Cyanophyceae</taxon>
        <taxon>Oscillatoriophycideae</taxon>
        <taxon>Chroococcales</taxon>
        <taxon>Aphanothecaceae</taxon>
        <taxon>Crocosphaera</taxon>
        <taxon>Crocosphaera chwakensis</taxon>
    </lineage>
</organism>
<dbReference type="Pfam" id="PF16734">
    <property type="entry name" value="Pilin_GH"/>
    <property type="match status" value="1"/>
</dbReference>
<comment type="caution">
    <text evidence="7">The sequence shown here is derived from an EMBL/GenBank/DDBJ whole genome shotgun (WGS) entry which is preliminary data.</text>
</comment>
<gene>
    <name evidence="7" type="ORF">CY0110_00240</name>
</gene>
<dbReference type="PANTHER" id="PTHR30093:SF44">
    <property type="entry name" value="TYPE II SECRETION SYSTEM CORE PROTEIN G"/>
    <property type="match status" value="1"/>
</dbReference>
<evidence type="ECO:0000313" key="7">
    <source>
        <dbReference type="EMBL" id="EAZ92040.1"/>
    </source>
</evidence>
<dbReference type="Pfam" id="PF07963">
    <property type="entry name" value="N_methyl"/>
    <property type="match status" value="1"/>
</dbReference>
<evidence type="ECO:0000256" key="3">
    <source>
        <dbReference type="ARBA" id="ARBA00022692"/>
    </source>
</evidence>
<keyword evidence="8" id="KW-1185">Reference proteome</keyword>
<evidence type="ECO:0000256" key="2">
    <source>
        <dbReference type="ARBA" id="ARBA00022481"/>
    </source>
</evidence>